<feature type="region of interest" description="Disordered" evidence="1">
    <location>
        <begin position="48"/>
        <end position="70"/>
    </location>
</feature>
<sequence length="356" mass="39722">MAAAPPTKRAKSRKLIDPIAVLAGLEQQSQTPAEALDWVKKVLRTAINMDPQSPPSPSEKQKQKQKVLSSSTIDMTDVRNLLDVYHSDLDLDCEWKVAETETTATMGTTWAETAINELRSDKDWGIETCEALTRTIVDLLIFDRKRLLSTACRFQSLRLVGEYPITTQTCEDDTIISGRCDLVLGYGGHSGKKDLDFGLVAVEIKRRYALPTTVSAQLVAYLVGLQQRRHDANKIVKHVFGIATDGMNYIFHRLDSNLNLRTATVTAAHKAHICRYIDVIMESAVRASPHTSPSTRFPGSAAQYENGVEKHLWTNPIQMARMIVDAEPFDYIVVVGEDGEPMFQVVEGESEEEDEE</sequence>
<reference evidence="2 3" key="1">
    <citation type="submission" date="2024-02" db="EMBL/GenBank/DDBJ databases">
        <title>Discinaceae phylogenomics.</title>
        <authorList>
            <person name="Dirks A.C."/>
            <person name="James T.Y."/>
        </authorList>
    </citation>
    <scope>NUCLEOTIDE SEQUENCE [LARGE SCALE GENOMIC DNA]</scope>
    <source>
        <strain evidence="2 3">ACD0624</strain>
    </source>
</reference>
<gene>
    <name evidence="2" type="ORF">Q9L58_008337</name>
</gene>
<evidence type="ECO:0000256" key="1">
    <source>
        <dbReference type="SAM" id="MobiDB-lite"/>
    </source>
</evidence>
<proteinExistence type="predicted"/>
<comment type="caution">
    <text evidence="2">The sequence shown here is derived from an EMBL/GenBank/DDBJ whole genome shotgun (WGS) entry which is preliminary data.</text>
</comment>
<dbReference type="Proteomes" id="UP001447188">
    <property type="component" value="Unassembled WGS sequence"/>
</dbReference>
<evidence type="ECO:0000313" key="3">
    <source>
        <dbReference type="Proteomes" id="UP001447188"/>
    </source>
</evidence>
<organism evidence="2 3">
    <name type="scientific">Discina gigas</name>
    <dbReference type="NCBI Taxonomy" id="1032678"/>
    <lineage>
        <taxon>Eukaryota</taxon>
        <taxon>Fungi</taxon>
        <taxon>Dikarya</taxon>
        <taxon>Ascomycota</taxon>
        <taxon>Pezizomycotina</taxon>
        <taxon>Pezizomycetes</taxon>
        <taxon>Pezizales</taxon>
        <taxon>Discinaceae</taxon>
        <taxon>Discina</taxon>
    </lineage>
</organism>
<name>A0ABR3GAR7_9PEZI</name>
<accession>A0ABR3GAR7</accession>
<dbReference type="EMBL" id="JBBBZM010000151">
    <property type="protein sequence ID" value="KAL0632787.1"/>
    <property type="molecule type" value="Genomic_DNA"/>
</dbReference>
<protein>
    <submittedName>
        <fullName evidence="2">Uncharacterized protein</fullName>
    </submittedName>
</protein>
<keyword evidence="3" id="KW-1185">Reference proteome</keyword>
<evidence type="ECO:0000313" key="2">
    <source>
        <dbReference type="EMBL" id="KAL0632787.1"/>
    </source>
</evidence>